<dbReference type="RefSeq" id="XP_028821665.1">
    <property type="nucleotide sequence ID" value="XM_028965832.1"/>
</dbReference>
<feature type="domain" description="CYTH" evidence="14">
    <location>
        <begin position="2"/>
        <end position="209"/>
    </location>
</feature>
<keyword evidence="11" id="KW-0460">Magnesium</keyword>
<dbReference type="FunFam" id="2.40.320.10:FF:000012">
    <property type="entry name" value="Thiamine triphosphatase"/>
    <property type="match status" value="1"/>
</dbReference>
<dbReference type="GeneID" id="114773397"/>
<dbReference type="PANTHER" id="PTHR14586:SF1">
    <property type="entry name" value="THIAMINE-TRIPHOSPHATASE"/>
    <property type="match status" value="1"/>
</dbReference>
<evidence type="ECO:0000256" key="2">
    <source>
        <dbReference type="ARBA" id="ARBA00002106"/>
    </source>
</evidence>
<evidence type="ECO:0000313" key="15">
    <source>
        <dbReference type="Ensembl" id="ENSDCDP00010017412.1"/>
    </source>
</evidence>
<evidence type="ECO:0000256" key="9">
    <source>
        <dbReference type="ARBA" id="ARBA00022723"/>
    </source>
</evidence>
<dbReference type="RefSeq" id="XP_028821664.1">
    <property type="nucleotide sequence ID" value="XM_028965831.1"/>
</dbReference>
<reference evidence="15" key="3">
    <citation type="submission" date="2025-09" db="UniProtKB">
        <authorList>
            <consortium name="Ensembl"/>
        </authorList>
    </citation>
    <scope>IDENTIFICATION</scope>
</reference>
<keyword evidence="8" id="KW-0963">Cytoplasm</keyword>
<evidence type="ECO:0000256" key="11">
    <source>
        <dbReference type="ARBA" id="ARBA00022842"/>
    </source>
</evidence>
<reference evidence="15" key="2">
    <citation type="submission" date="2025-08" db="UniProtKB">
        <authorList>
            <consortium name="Ensembl"/>
        </authorList>
    </citation>
    <scope>IDENTIFICATION</scope>
</reference>
<comment type="subcellular location">
    <subcellularLocation>
        <location evidence="3">Cytoplasm</location>
    </subcellularLocation>
</comment>
<evidence type="ECO:0000313" key="16">
    <source>
        <dbReference type="Proteomes" id="UP000694580"/>
    </source>
</evidence>
<evidence type="ECO:0000256" key="6">
    <source>
        <dbReference type="ARBA" id="ARBA00012378"/>
    </source>
</evidence>
<evidence type="ECO:0000256" key="3">
    <source>
        <dbReference type="ARBA" id="ARBA00004496"/>
    </source>
</evidence>
<evidence type="ECO:0000256" key="1">
    <source>
        <dbReference type="ARBA" id="ARBA00001946"/>
    </source>
</evidence>
<dbReference type="InterPro" id="IPR012177">
    <property type="entry name" value="ThTPase_euk"/>
</dbReference>
<dbReference type="GO" id="GO:0005737">
    <property type="term" value="C:cytoplasm"/>
    <property type="evidence" value="ECO:0007669"/>
    <property type="project" value="UniProtKB-SubCell"/>
</dbReference>
<dbReference type="AlphaFoldDB" id="A0AAY4B9B8"/>
<proteinExistence type="inferred from homology"/>
<comment type="function">
    <text evidence="2">Hydrolase highly specific for thiamine triphosphate (ThTP).</text>
</comment>
<organism evidence="15 16">
    <name type="scientific">Denticeps clupeoides</name>
    <name type="common">denticle herring</name>
    <dbReference type="NCBI Taxonomy" id="299321"/>
    <lineage>
        <taxon>Eukaryota</taxon>
        <taxon>Metazoa</taxon>
        <taxon>Chordata</taxon>
        <taxon>Craniata</taxon>
        <taxon>Vertebrata</taxon>
        <taxon>Euteleostomi</taxon>
        <taxon>Actinopterygii</taxon>
        <taxon>Neopterygii</taxon>
        <taxon>Teleostei</taxon>
        <taxon>Clupei</taxon>
        <taxon>Clupeiformes</taxon>
        <taxon>Denticipitoidei</taxon>
        <taxon>Denticipitidae</taxon>
        <taxon>Denticeps</taxon>
    </lineage>
</organism>
<name>A0AAY4B9B8_9TELE</name>
<keyword evidence="9" id="KW-0479">Metal-binding</keyword>
<dbReference type="PROSITE" id="PS51707">
    <property type="entry name" value="CYTH"/>
    <property type="match status" value="1"/>
</dbReference>
<dbReference type="Pfam" id="PF01928">
    <property type="entry name" value="CYTH"/>
    <property type="match status" value="1"/>
</dbReference>
<dbReference type="GO" id="GO:0006772">
    <property type="term" value="P:thiamine metabolic process"/>
    <property type="evidence" value="ECO:0007669"/>
    <property type="project" value="InterPro"/>
</dbReference>
<keyword evidence="10" id="KW-0378">Hydrolase</keyword>
<dbReference type="SMART" id="SM01118">
    <property type="entry name" value="CYTH"/>
    <property type="match status" value="1"/>
</dbReference>
<evidence type="ECO:0000256" key="5">
    <source>
        <dbReference type="ARBA" id="ARBA00011245"/>
    </source>
</evidence>
<evidence type="ECO:0000259" key="14">
    <source>
        <dbReference type="PROSITE" id="PS51707"/>
    </source>
</evidence>
<keyword evidence="16" id="KW-1185">Reference proteome</keyword>
<dbReference type="GO" id="GO:0042357">
    <property type="term" value="P:thiamine diphosphate metabolic process"/>
    <property type="evidence" value="ECO:0007669"/>
    <property type="project" value="TreeGrafter"/>
</dbReference>
<dbReference type="InterPro" id="IPR023577">
    <property type="entry name" value="CYTH_domain"/>
</dbReference>
<protein>
    <recommendedName>
        <fullName evidence="7">Thiamine-triphosphatase</fullName>
        <ecNumber evidence="6">3.6.1.28</ecNumber>
    </recommendedName>
</protein>
<accession>A0AAY4B9B8</accession>
<evidence type="ECO:0000256" key="13">
    <source>
        <dbReference type="ARBA" id="ARBA00048194"/>
    </source>
</evidence>
<reference evidence="15 16" key="1">
    <citation type="submission" date="2020-06" db="EMBL/GenBank/DDBJ databases">
        <authorList>
            <consortium name="Wellcome Sanger Institute Data Sharing"/>
        </authorList>
    </citation>
    <scope>NUCLEOTIDE SEQUENCE [LARGE SCALE GENOMIC DNA]</scope>
</reference>
<keyword evidence="12" id="KW-0007">Acetylation</keyword>
<comment type="catalytic activity">
    <reaction evidence="13">
        <text>thiamine triphosphate + H2O = thiamine diphosphate + phosphate + H(+)</text>
        <dbReference type="Rhea" id="RHEA:11744"/>
        <dbReference type="ChEBI" id="CHEBI:15377"/>
        <dbReference type="ChEBI" id="CHEBI:15378"/>
        <dbReference type="ChEBI" id="CHEBI:43474"/>
        <dbReference type="ChEBI" id="CHEBI:58937"/>
        <dbReference type="ChEBI" id="CHEBI:58938"/>
        <dbReference type="EC" id="3.6.1.28"/>
    </reaction>
</comment>
<evidence type="ECO:0000256" key="10">
    <source>
        <dbReference type="ARBA" id="ARBA00022801"/>
    </source>
</evidence>
<gene>
    <name evidence="15" type="primary">THTPA</name>
</gene>
<evidence type="ECO:0000256" key="12">
    <source>
        <dbReference type="ARBA" id="ARBA00022990"/>
    </source>
</evidence>
<dbReference type="GO" id="GO:0000287">
    <property type="term" value="F:magnesium ion binding"/>
    <property type="evidence" value="ECO:0007669"/>
    <property type="project" value="TreeGrafter"/>
</dbReference>
<dbReference type="InterPro" id="IPR033469">
    <property type="entry name" value="CYTH-like_dom_sf"/>
</dbReference>
<evidence type="ECO:0000256" key="8">
    <source>
        <dbReference type="ARBA" id="ARBA00022490"/>
    </source>
</evidence>
<dbReference type="PANTHER" id="PTHR14586">
    <property type="entry name" value="THIAMINE-TRIPHOSPHATASE"/>
    <property type="match status" value="1"/>
</dbReference>
<dbReference type="Gene3D" id="2.40.320.10">
    <property type="entry name" value="Hypothetical Protein Pfu-838710-001"/>
    <property type="match status" value="1"/>
</dbReference>
<dbReference type="EC" id="3.6.1.28" evidence="6"/>
<evidence type="ECO:0000256" key="4">
    <source>
        <dbReference type="ARBA" id="ARBA00008181"/>
    </source>
</evidence>
<evidence type="ECO:0000256" key="7">
    <source>
        <dbReference type="ARBA" id="ARBA00020088"/>
    </source>
</evidence>
<dbReference type="CDD" id="cd07758">
    <property type="entry name" value="ThTPase"/>
    <property type="match status" value="1"/>
</dbReference>
<comment type="similarity">
    <text evidence="4">Belongs to the ThTPase family.</text>
</comment>
<dbReference type="GeneTree" id="ENSGT00390000005996"/>
<sequence>MSVEVERKFVCDPEIQKTLKDVGAVCAGQRQFEDQYFDTADFSLTLRDFWLRRRDGCWELKCSTGSGIHKGNGAEGMCSRYREITSVPRIKAEVTALVKGGFGKAAGDHGELAASDISDKWLIEMNLSCFAKFTTQRCSFLLQDEENEGKVRIDLDQADFGYCVGEIEIIVSEGYDVQAALRKIEDTANKLGLTGEQRVQGKMDVYLQRYCPDHYAKLLNAHIL</sequence>
<dbReference type="Ensembl" id="ENSDCDT00010018456.1">
    <property type="protein sequence ID" value="ENSDCDP00010017412.1"/>
    <property type="gene ID" value="ENSDCDG00010007971.1"/>
</dbReference>
<comment type="cofactor">
    <cofactor evidence="1">
        <name>Mg(2+)</name>
        <dbReference type="ChEBI" id="CHEBI:18420"/>
    </cofactor>
</comment>
<dbReference type="InterPro" id="IPR039582">
    <property type="entry name" value="THTPA"/>
</dbReference>
<dbReference type="GO" id="GO:0050333">
    <property type="term" value="F:thiamine triphosphate phosphatase activity"/>
    <property type="evidence" value="ECO:0007669"/>
    <property type="project" value="UniProtKB-EC"/>
</dbReference>
<dbReference type="Proteomes" id="UP000694580">
    <property type="component" value="Chromosome 2"/>
</dbReference>
<dbReference type="SUPFAM" id="SSF55154">
    <property type="entry name" value="CYTH-like phosphatases"/>
    <property type="match status" value="1"/>
</dbReference>
<comment type="subunit">
    <text evidence="5">Monomer.</text>
</comment>